<reference evidence="3" key="1">
    <citation type="submission" date="2016-02" db="EMBL/GenBank/DDBJ databases">
        <title>Draft genome sequence of Microdochium bolleyi, a fungal endophyte of beachgrass.</title>
        <authorList>
            <consortium name="DOE Joint Genome Institute"/>
            <person name="David A.S."/>
            <person name="May G."/>
            <person name="Haridas S."/>
            <person name="Lim J."/>
            <person name="Wang M."/>
            <person name="Labutti K."/>
            <person name="Lipzen A."/>
            <person name="Barry K."/>
            <person name="Grigoriev I.V."/>
        </authorList>
    </citation>
    <scope>NUCLEOTIDE SEQUENCE [LARGE SCALE GENOMIC DNA]</scope>
    <source>
        <strain evidence="3">J235TASD1</strain>
    </source>
</reference>
<dbReference type="InParanoid" id="A0A136IR18"/>
<evidence type="ECO:0000313" key="2">
    <source>
        <dbReference type="EMBL" id="KXJ87375.1"/>
    </source>
</evidence>
<name>A0A136IR18_9PEZI</name>
<evidence type="ECO:0000256" key="1">
    <source>
        <dbReference type="SAM" id="MobiDB-lite"/>
    </source>
</evidence>
<sequence length="86" mass="8999">MASASARRRAERPASPLLAAESSRRVVPLSSRTRAWPRSASPEALRRRTYSSSLSSPSSPTSPTSAPGLSFSLSVRSVAGVAWTAG</sequence>
<keyword evidence="3" id="KW-1185">Reference proteome</keyword>
<organism evidence="2 3">
    <name type="scientific">Microdochium bolleyi</name>
    <dbReference type="NCBI Taxonomy" id="196109"/>
    <lineage>
        <taxon>Eukaryota</taxon>
        <taxon>Fungi</taxon>
        <taxon>Dikarya</taxon>
        <taxon>Ascomycota</taxon>
        <taxon>Pezizomycotina</taxon>
        <taxon>Sordariomycetes</taxon>
        <taxon>Xylariomycetidae</taxon>
        <taxon>Xylariales</taxon>
        <taxon>Microdochiaceae</taxon>
        <taxon>Microdochium</taxon>
    </lineage>
</organism>
<feature type="region of interest" description="Disordered" evidence="1">
    <location>
        <begin position="1"/>
        <end position="70"/>
    </location>
</feature>
<feature type="compositionally biased region" description="Basic residues" evidence="1">
    <location>
        <begin position="1"/>
        <end position="10"/>
    </location>
</feature>
<protein>
    <submittedName>
        <fullName evidence="2">Uncharacterized protein</fullName>
    </submittedName>
</protein>
<dbReference type="AlphaFoldDB" id="A0A136IR18"/>
<gene>
    <name evidence="2" type="ORF">Micbo1qcDRAFT_167724</name>
</gene>
<feature type="compositionally biased region" description="Low complexity" evidence="1">
    <location>
        <begin position="50"/>
        <end position="70"/>
    </location>
</feature>
<dbReference type="Proteomes" id="UP000070501">
    <property type="component" value="Unassembled WGS sequence"/>
</dbReference>
<feature type="non-terminal residue" evidence="2">
    <location>
        <position position="86"/>
    </location>
</feature>
<accession>A0A136IR18</accession>
<evidence type="ECO:0000313" key="3">
    <source>
        <dbReference type="Proteomes" id="UP000070501"/>
    </source>
</evidence>
<dbReference type="EMBL" id="KQ964263">
    <property type="protein sequence ID" value="KXJ87375.1"/>
    <property type="molecule type" value="Genomic_DNA"/>
</dbReference>
<proteinExistence type="predicted"/>